<dbReference type="PROSITE" id="PS50931">
    <property type="entry name" value="HTH_LYSR"/>
    <property type="match status" value="1"/>
</dbReference>
<dbReference type="PANTHER" id="PTHR30126:SF91">
    <property type="entry name" value="LYSR FAMILY TRANSCRIPTIONAL REGULATOR"/>
    <property type="match status" value="1"/>
</dbReference>
<evidence type="ECO:0000313" key="7">
    <source>
        <dbReference type="EMBL" id="NVL08300.1"/>
    </source>
</evidence>
<evidence type="ECO:0000256" key="4">
    <source>
        <dbReference type="ARBA" id="ARBA00023125"/>
    </source>
</evidence>
<comment type="function">
    <text evidence="1">NodD regulates the expression of the nodABCFE genes which encode other nodulation proteins. NodD is also a negative regulator of its own expression. Binds flavonoids as inducers.</text>
</comment>
<accession>A0A973WS73</accession>
<name>A0A973WS73_9BRAD</name>
<organism evidence="7">
    <name type="scientific">Bradyrhizobium quebecense</name>
    <dbReference type="NCBI Taxonomy" id="2748629"/>
    <lineage>
        <taxon>Bacteria</taxon>
        <taxon>Pseudomonadati</taxon>
        <taxon>Pseudomonadota</taxon>
        <taxon>Alphaproteobacteria</taxon>
        <taxon>Hyphomicrobiales</taxon>
        <taxon>Nitrobacteraceae</taxon>
        <taxon>Bradyrhizobium</taxon>
    </lineage>
</organism>
<evidence type="ECO:0000256" key="1">
    <source>
        <dbReference type="ARBA" id="ARBA00003502"/>
    </source>
</evidence>
<dbReference type="InterPro" id="IPR005119">
    <property type="entry name" value="LysR_subst-bd"/>
</dbReference>
<dbReference type="FunFam" id="1.10.10.10:FF:000001">
    <property type="entry name" value="LysR family transcriptional regulator"/>
    <property type="match status" value="1"/>
</dbReference>
<dbReference type="Pfam" id="PF00126">
    <property type="entry name" value="HTH_1"/>
    <property type="match status" value="1"/>
</dbReference>
<keyword evidence="3" id="KW-0805">Transcription regulation</keyword>
<keyword evidence="5" id="KW-0804">Transcription</keyword>
<dbReference type="CDD" id="cd05466">
    <property type="entry name" value="PBP2_LTTR_substrate"/>
    <property type="match status" value="1"/>
</dbReference>
<sequence>MTLDNLTLDQIRVFVTIAESGSFRAAATKLARVQSAVSHAIANLESELGLMLFDRSGHRPALTAEGKALLGNARDLLLRVDAMRARAHGLGDGVEPELSLVVDTLFPIAAVGAALTEMRSAYPSVSVRLAVEPMGGPIAALTERRSALAVTVGEDFRDPRLALDAICAVQIVAVASASHPLARRGRKSVADLADHLQIVLSDPTPLSEGRSFGVLSPQICRVSNQDTKHALILAGLGWGRLPLWQVARDLRDHRLVRVETGALGRNAALAMEAYLAHRFDEPLGPAARAFADALTRIVARSSAPASKTKSRKQR</sequence>
<dbReference type="AlphaFoldDB" id="A0A973WS73"/>
<proteinExistence type="inferred from homology"/>
<dbReference type="InterPro" id="IPR036388">
    <property type="entry name" value="WH-like_DNA-bd_sf"/>
</dbReference>
<evidence type="ECO:0000256" key="2">
    <source>
        <dbReference type="ARBA" id="ARBA00009437"/>
    </source>
</evidence>
<dbReference type="SUPFAM" id="SSF46785">
    <property type="entry name" value="Winged helix' DNA-binding domain"/>
    <property type="match status" value="1"/>
</dbReference>
<gene>
    <name evidence="7" type="ORF">HU230_21590</name>
</gene>
<dbReference type="PRINTS" id="PR00039">
    <property type="entry name" value="HTHLYSR"/>
</dbReference>
<dbReference type="InterPro" id="IPR000847">
    <property type="entry name" value="LysR_HTH_N"/>
</dbReference>
<dbReference type="InterPro" id="IPR036390">
    <property type="entry name" value="WH_DNA-bd_sf"/>
</dbReference>
<dbReference type="PANTHER" id="PTHR30126">
    <property type="entry name" value="HTH-TYPE TRANSCRIPTIONAL REGULATOR"/>
    <property type="match status" value="1"/>
</dbReference>
<dbReference type="Gene3D" id="3.40.190.290">
    <property type="match status" value="1"/>
</dbReference>
<dbReference type="Gene3D" id="1.10.10.10">
    <property type="entry name" value="Winged helix-like DNA-binding domain superfamily/Winged helix DNA-binding domain"/>
    <property type="match status" value="1"/>
</dbReference>
<evidence type="ECO:0000256" key="3">
    <source>
        <dbReference type="ARBA" id="ARBA00023015"/>
    </source>
</evidence>
<comment type="similarity">
    <text evidence="2">Belongs to the LysR transcriptional regulatory family.</text>
</comment>
<protein>
    <submittedName>
        <fullName evidence="7">LysR family transcriptional regulator</fullName>
    </submittedName>
</protein>
<evidence type="ECO:0000256" key="5">
    <source>
        <dbReference type="ARBA" id="ARBA00023163"/>
    </source>
</evidence>
<dbReference type="SUPFAM" id="SSF53850">
    <property type="entry name" value="Periplasmic binding protein-like II"/>
    <property type="match status" value="1"/>
</dbReference>
<evidence type="ECO:0000259" key="6">
    <source>
        <dbReference type="PROSITE" id="PS50931"/>
    </source>
</evidence>
<dbReference type="GO" id="GO:0000976">
    <property type="term" value="F:transcription cis-regulatory region binding"/>
    <property type="evidence" value="ECO:0007669"/>
    <property type="project" value="TreeGrafter"/>
</dbReference>
<reference evidence="7" key="1">
    <citation type="submission" date="2020-06" db="EMBL/GenBank/DDBJ databases">
        <title>Whole Genome Sequence of Bradyrhizobium sp. Strain 66S1MB.</title>
        <authorList>
            <person name="Bromfield E."/>
            <person name="Cloutier S."/>
        </authorList>
    </citation>
    <scope>NUCLEOTIDE SEQUENCE</scope>
    <source>
        <strain evidence="7">66S1MB</strain>
    </source>
</reference>
<dbReference type="EMBL" id="JABWSX010000001">
    <property type="protein sequence ID" value="NVL08300.1"/>
    <property type="molecule type" value="Genomic_DNA"/>
</dbReference>
<comment type="caution">
    <text evidence="7">The sequence shown here is derived from an EMBL/GenBank/DDBJ whole genome shotgun (WGS) entry which is preliminary data.</text>
</comment>
<dbReference type="Pfam" id="PF03466">
    <property type="entry name" value="LysR_substrate"/>
    <property type="match status" value="1"/>
</dbReference>
<dbReference type="GO" id="GO:0003700">
    <property type="term" value="F:DNA-binding transcription factor activity"/>
    <property type="evidence" value="ECO:0007669"/>
    <property type="project" value="InterPro"/>
</dbReference>
<keyword evidence="4" id="KW-0238">DNA-binding</keyword>
<feature type="domain" description="HTH lysR-type" evidence="6">
    <location>
        <begin position="6"/>
        <end position="63"/>
    </location>
</feature>